<keyword evidence="3" id="KW-1003">Cell membrane</keyword>
<feature type="transmembrane region" description="Helical" evidence="7">
    <location>
        <begin position="183"/>
        <end position="207"/>
    </location>
</feature>
<feature type="domain" description="ABC transmembrane type-1" evidence="8">
    <location>
        <begin position="99"/>
        <end position="309"/>
    </location>
</feature>
<evidence type="ECO:0000259" key="8">
    <source>
        <dbReference type="PROSITE" id="PS50928"/>
    </source>
</evidence>
<comment type="similarity">
    <text evidence="7">Belongs to the binding-protein-dependent transport system permease family.</text>
</comment>
<keyword evidence="5 7" id="KW-1133">Transmembrane helix</keyword>
<feature type="transmembrane region" description="Helical" evidence="7">
    <location>
        <begin position="12"/>
        <end position="32"/>
    </location>
</feature>
<keyword evidence="6 7" id="KW-0472">Membrane</keyword>
<dbReference type="PROSITE" id="PS50928">
    <property type="entry name" value="ABC_TM1"/>
    <property type="match status" value="1"/>
</dbReference>
<sequence>MARFAAREAIRFALLMLAVSFATFTLVALSPIDPVQANVGQQALLGMSEAKRAQLAAHWGVGVPLLERYGTWLVDALHGDWGTSLRFNAPVPAVVGERFASSAALMLTAWALSGILGVALGMAAGVSKGSRVDCVIRWTCLALSSTPAFWVAIVALMVFSVWLGWFPLGFSMPIGADQATASFAVRVHHLALPALVLALTGAPGIALHTREKAIEVMESDYVRLAHARGESTRFIALRHGLRNIVLPALTLQLSSVGELVGGTVLVEQVFSYPGLGQAAVTAGLGGDAPLLVGIAIFCAALVFAGNLLADVLARAVDPRVGREVGHAE</sequence>
<dbReference type="PANTHER" id="PTHR43163:SF9">
    <property type="entry name" value="ABC TRANSPORTER PERMEASE PROTEIN"/>
    <property type="match status" value="1"/>
</dbReference>
<proteinExistence type="inferred from homology"/>
<dbReference type="Gene3D" id="1.10.3720.10">
    <property type="entry name" value="MetI-like"/>
    <property type="match status" value="1"/>
</dbReference>
<organism evidence="9 10">
    <name type="scientific">Collinsella intestinalis</name>
    <dbReference type="NCBI Taxonomy" id="147207"/>
    <lineage>
        <taxon>Bacteria</taxon>
        <taxon>Bacillati</taxon>
        <taxon>Actinomycetota</taxon>
        <taxon>Coriobacteriia</taxon>
        <taxon>Coriobacteriales</taxon>
        <taxon>Coriobacteriaceae</taxon>
        <taxon>Collinsella</taxon>
    </lineage>
</organism>
<accession>A0A414FY04</accession>
<keyword evidence="4 7" id="KW-0812">Transmembrane</keyword>
<evidence type="ECO:0000256" key="6">
    <source>
        <dbReference type="ARBA" id="ARBA00023136"/>
    </source>
</evidence>
<keyword evidence="2 7" id="KW-0813">Transport</keyword>
<name>A0A414FY04_9ACTN</name>
<evidence type="ECO:0000256" key="2">
    <source>
        <dbReference type="ARBA" id="ARBA00022448"/>
    </source>
</evidence>
<protein>
    <submittedName>
        <fullName evidence="9">ABC transporter permease</fullName>
    </submittedName>
</protein>
<dbReference type="InterPro" id="IPR000515">
    <property type="entry name" value="MetI-like"/>
</dbReference>
<dbReference type="CDD" id="cd06261">
    <property type="entry name" value="TM_PBP2"/>
    <property type="match status" value="1"/>
</dbReference>
<feature type="transmembrane region" description="Helical" evidence="7">
    <location>
        <begin position="244"/>
        <end position="270"/>
    </location>
</feature>
<comment type="subcellular location">
    <subcellularLocation>
        <location evidence="1 7">Cell membrane</location>
        <topology evidence="1 7">Multi-pass membrane protein</topology>
    </subcellularLocation>
</comment>
<dbReference type="Proteomes" id="UP000286050">
    <property type="component" value="Unassembled WGS sequence"/>
</dbReference>
<evidence type="ECO:0000256" key="7">
    <source>
        <dbReference type="RuleBase" id="RU363032"/>
    </source>
</evidence>
<dbReference type="GO" id="GO:0055085">
    <property type="term" value="P:transmembrane transport"/>
    <property type="evidence" value="ECO:0007669"/>
    <property type="project" value="InterPro"/>
</dbReference>
<feature type="transmembrane region" description="Helical" evidence="7">
    <location>
        <begin position="103"/>
        <end position="126"/>
    </location>
</feature>
<comment type="caution">
    <text evidence="9">The sequence shown here is derived from an EMBL/GenBank/DDBJ whole genome shotgun (WGS) entry which is preliminary data.</text>
</comment>
<dbReference type="Pfam" id="PF00528">
    <property type="entry name" value="BPD_transp_1"/>
    <property type="match status" value="1"/>
</dbReference>
<evidence type="ECO:0000256" key="5">
    <source>
        <dbReference type="ARBA" id="ARBA00022989"/>
    </source>
</evidence>
<feature type="transmembrane region" description="Helical" evidence="7">
    <location>
        <begin position="138"/>
        <end position="163"/>
    </location>
</feature>
<gene>
    <name evidence="9" type="ORF">DW787_02430</name>
</gene>
<evidence type="ECO:0000313" key="9">
    <source>
        <dbReference type="EMBL" id="RHD56430.1"/>
    </source>
</evidence>
<dbReference type="PANTHER" id="PTHR43163">
    <property type="entry name" value="DIPEPTIDE TRANSPORT SYSTEM PERMEASE PROTEIN DPPB-RELATED"/>
    <property type="match status" value="1"/>
</dbReference>
<dbReference type="RefSeq" id="WP_118271491.1">
    <property type="nucleotide sequence ID" value="NZ_QSJI01000002.1"/>
</dbReference>
<dbReference type="InterPro" id="IPR035906">
    <property type="entry name" value="MetI-like_sf"/>
</dbReference>
<dbReference type="SUPFAM" id="SSF161098">
    <property type="entry name" value="MetI-like"/>
    <property type="match status" value="1"/>
</dbReference>
<feature type="transmembrane region" description="Helical" evidence="7">
    <location>
        <begin position="290"/>
        <end position="309"/>
    </location>
</feature>
<evidence type="ECO:0000256" key="3">
    <source>
        <dbReference type="ARBA" id="ARBA00022475"/>
    </source>
</evidence>
<dbReference type="EMBL" id="QSJI01000002">
    <property type="protein sequence ID" value="RHD56430.1"/>
    <property type="molecule type" value="Genomic_DNA"/>
</dbReference>
<evidence type="ECO:0000313" key="10">
    <source>
        <dbReference type="Proteomes" id="UP000286050"/>
    </source>
</evidence>
<dbReference type="GO" id="GO:0005886">
    <property type="term" value="C:plasma membrane"/>
    <property type="evidence" value="ECO:0007669"/>
    <property type="project" value="UniProtKB-SubCell"/>
</dbReference>
<dbReference type="AlphaFoldDB" id="A0A414FY04"/>
<reference evidence="9 10" key="1">
    <citation type="submission" date="2018-08" db="EMBL/GenBank/DDBJ databases">
        <title>A genome reference for cultivated species of the human gut microbiota.</title>
        <authorList>
            <person name="Zou Y."/>
            <person name="Xue W."/>
            <person name="Luo G."/>
        </authorList>
    </citation>
    <scope>NUCLEOTIDE SEQUENCE [LARGE SCALE GENOMIC DNA]</scope>
    <source>
        <strain evidence="9 10">AM30-5LB</strain>
    </source>
</reference>
<evidence type="ECO:0000256" key="1">
    <source>
        <dbReference type="ARBA" id="ARBA00004651"/>
    </source>
</evidence>
<evidence type="ECO:0000256" key="4">
    <source>
        <dbReference type="ARBA" id="ARBA00022692"/>
    </source>
</evidence>